<dbReference type="EMBL" id="JAEDAO010000001">
    <property type="protein sequence ID" value="MBK0391196.1"/>
    <property type="molecule type" value="Genomic_DNA"/>
</dbReference>
<dbReference type="PANTHER" id="PTHR34368:SF1">
    <property type="entry name" value="OS01G0962200 PROTEIN"/>
    <property type="match status" value="1"/>
</dbReference>
<accession>A0A934UPW7</accession>
<evidence type="ECO:0000256" key="2">
    <source>
        <dbReference type="SAM" id="SignalP"/>
    </source>
</evidence>
<protein>
    <recommendedName>
        <fullName evidence="5">Alkaline phytoceramidase</fullName>
    </recommendedName>
</protein>
<dbReference type="Proteomes" id="UP000617041">
    <property type="component" value="Unassembled WGS sequence"/>
</dbReference>
<feature type="transmembrane region" description="Helical" evidence="1">
    <location>
        <begin position="49"/>
        <end position="66"/>
    </location>
</feature>
<feature type="transmembrane region" description="Helical" evidence="1">
    <location>
        <begin position="78"/>
        <end position="98"/>
    </location>
</feature>
<feature type="transmembrane region" description="Helical" evidence="1">
    <location>
        <begin position="220"/>
        <end position="240"/>
    </location>
</feature>
<feature type="chain" id="PRO_5036736136" description="Alkaline phytoceramidase" evidence="2">
    <location>
        <begin position="26"/>
        <end position="254"/>
    </location>
</feature>
<comment type="caution">
    <text evidence="3">The sequence shown here is derived from an EMBL/GenBank/DDBJ whole genome shotgun (WGS) entry which is preliminary data.</text>
</comment>
<dbReference type="AlphaFoldDB" id="A0A934UPW7"/>
<evidence type="ECO:0000313" key="4">
    <source>
        <dbReference type="Proteomes" id="UP000617041"/>
    </source>
</evidence>
<sequence length="254" mass="26252">MPREWRLLLAVLALAALALAGPSVAQVAQYHQFADQGLWHGVPHPGDVLSNLAFAAVGLSCGLALLRAWGVLASAERALLALTACGLVTTCLASGWYHLAPDDVRVAVDRAGMVLAFAGVLGLAGCRVSSRAGLALATLIIFTGPAAIASWLATGDLWPWAVVQGGGAVLLLALAATQHPAALPVRWAWVVAAYALAKLFEVADHEVWTLTGGLVSGHSLKHLVAAWAVLPVTFAVARLVPARQNAAKLPARAA</sequence>
<keyword evidence="1" id="KW-0812">Transmembrane</keyword>
<proteinExistence type="predicted"/>
<keyword evidence="2" id="KW-0732">Signal</keyword>
<feature type="transmembrane region" description="Helical" evidence="1">
    <location>
        <begin position="133"/>
        <end position="152"/>
    </location>
</feature>
<reference evidence="3" key="1">
    <citation type="submission" date="2020-12" db="EMBL/GenBank/DDBJ databases">
        <title>Ramlibacter sp. nov., isolated from a freshwater alga, Cryptomonas.</title>
        <authorList>
            <person name="Kim H.M."/>
            <person name="Jeon C.O."/>
        </authorList>
    </citation>
    <scope>NUCLEOTIDE SEQUENCE</scope>
    <source>
        <strain evidence="3">CrO1</strain>
    </source>
</reference>
<gene>
    <name evidence="3" type="ORF">I8E28_01215</name>
</gene>
<keyword evidence="4" id="KW-1185">Reference proteome</keyword>
<organism evidence="3 4">
    <name type="scientific">Ramlibacter algicola</name>
    <dbReference type="NCBI Taxonomy" id="2795217"/>
    <lineage>
        <taxon>Bacteria</taxon>
        <taxon>Pseudomonadati</taxon>
        <taxon>Pseudomonadota</taxon>
        <taxon>Betaproteobacteria</taxon>
        <taxon>Burkholderiales</taxon>
        <taxon>Comamonadaceae</taxon>
        <taxon>Ramlibacter</taxon>
    </lineage>
</organism>
<dbReference type="PANTHER" id="PTHR34368">
    <property type="entry name" value="OS01G0962200 PROTEIN"/>
    <property type="match status" value="1"/>
</dbReference>
<feature type="signal peptide" evidence="2">
    <location>
        <begin position="1"/>
        <end position="25"/>
    </location>
</feature>
<evidence type="ECO:0000313" key="3">
    <source>
        <dbReference type="EMBL" id="MBK0391196.1"/>
    </source>
</evidence>
<name>A0A934UPW7_9BURK</name>
<keyword evidence="1" id="KW-1133">Transmembrane helix</keyword>
<evidence type="ECO:0008006" key="5">
    <source>
        <dbReference type="Google" id="ProtNLM"/>
    </source>
</evidence>
<evidence type="ECO:0000256" key="1">
    <source>
        <dbReference type="SAM" id="Phobius"/>
    </source>
</evidence>
<feature type="transmembrane region" description="Helical" evidence="1">
    <location>
        <begin position="110"/>
        <end position="126"/>
    </location>
</feature>
<keyword evidence="1" id="KW-0472">Membrane</keyword>